<evidence type="ECO:0000259" key="4">
    <source>
        <dbReference type="Pfam" id="PF13458"/>
    </source>
</evidence>
<comment type="similarity">
    <text evidence="1">Belongs to the leucine-binding protein family.</text>
</comment>
<evidence type="ECO:0000256" key="3">
    <source>
        <dbReference type="SAM" id="SignalP"/>
    </source>
</evidence>
<protein>
    <submittedName>
        <fullName evidence="5">Branched-chain amino acid transport system substrate-binding protein</fullName>
    </submittedName>
</protein>
<dbReference type="InterPro" id="IPR051010">
    <property type="entry name" value="BCAA_transport"/>
</dbReference>
<feature type="chain" id="PRO_5015643019" evidence="3">
    <location>
        <begin position="27"/>
        <end position="396"/>
    </location>
</feature>
<dbReference type="PANTHER" id="PTHR30483:SF6">
    <property type="entry name" value="PERIPLASMIC BINDING PROTEIN OF ABC TRANSPORTER FOR NATURAL AMINO ACIDS"/>
    <property type="match status" value="1"/>
</dbReference>
<evidence type="ECO:0000256" key="1">
    <source>
        <dbReference type="ARBA" id="ARBA00010062"/>
    </source>
</evidence>
<sequence>MKKLSALLRPLLQAALALSLISPAVAQETIKVGVLSQDTGPFAQNGRSFRQGIATYVALHGKQAGGRNIEFVFRDIGGPSPAVAKRLGEELLVREKVNMLAGFSLTSDALAVSSLIEKTKTPAVLFIASSPLVPKSSKYFLKTGQHTAQSASSAAVFARKHDKERAYIVVSDYAPGHDAQKAFGKTFQAQGGKIIGEARVPLSTVDFAAIVERIAQAEPDVVNVFVPPGAPAIGLMRALAERGLMKSAMVIGMGEAEDHMLPEYDDSVLGFYQSLYYAEALDNPENQAFVAKLKELFGPDTQPDFASASAYDGAHLLYQMVESQKGKSWDGPAAMEAVKGTSWNGVRGPMKIDPSTRELVQNIYLRKVEKVDGKLKNVVVDKIEAVQAPTDEWMAN</sequence>
<feature type="signal peptide" evidence="3">
    <location>
        <begin position="1"/>
        <end position="26"/>
    </location>
</feature>
<dbReference type="CDD" id="cd20013">
    <property type="entry name" value="PBP1_RPA0985_benzoate-like"/>
    <property type="match status" value="1"/>
</dbReference>
<dbReference type="SUPFAM" id="SSF53822">
    <property type="entry name" value="Periplasmic binding protein-like I"/>
    <property type="match status" value="1"/>
</dbReference>
<dbReference type="Gene3D" id="3.40.50.2300">
    <property type="match status" value="2"/>
</dbReference>
<reference evidence="5 6" key="1">
    <citation type="submission" date="2018-04" db="EMBL/GenBank/DDBJ databases">
        <title>Genomic Encyclopedia of Type Strains, Phase IV (KMG-IV): sequencing the most valuable type-strain genomes for metagenomic binning, comparative biology and taxonomic classification.</title>
        <authorList>
            <person name="Goeker M."/>
        </authorList>
    </citation>
    <scope>NUCLEOTIDE SEQUENCE [LARGE SCALE GENOMIC DNA]</scope>
    <source>
        <strain evidence="5 6">DSM 10065</strain>
    </source>
</reference>
<comment type="caution">
    <text evidence="5">The sequence shown here is derived from an EMBL/GenBank/DDBJ whole genome shotgun (WGS) entry which is preliminary data.</text>
</comment>
<feature type="domain" description="Leucine-binding protein" evidence="4">
    <location>
        <begin position="29"/>
        <end position="369"/>
    </location>
</feature>
<dbReference type="Pfam" id="PF13458">
    <property type="entry name" value="Peripla_BP_6"/>
    <property type="match status" value="1"/>
</dbReference>
<dbReference type="InterPro" id="IPR028082">
    <property type="entry name" value="Peripla_BP_I"/>
</dbReference>
<name>A0A2U1CNW3_9BURK</name>
<organism evidence="5 6">
    <name type="scientific">Pusillimonas noertemannii</name>
    <dbReference type="NCBI Taxonomy" id="305977"/>
    <lineage>
        <taxon>Bacteria</taxon>
        <taxon>Pseudomonadati</taxon>
        <taxon>Pseudomonadota</taxon>
        <taxon>Betaproteobacteria</taxon>
        <taxon>Burkholderiales</taxon>
        <taxon>Alcaligenaceae</taxon>
        <taxon>Pusillimonas</taxon>
    </lineage>
</organism>
<evidence type="ECO:0000313" key="5">
    <source>
        <dbReference type="EMBL" id="PVY62705.1"/>
    </source>
</evidence>
<dbReference type="InterPro" id="IPR028081">
    <property type="entry name" value="Leu-bd"/>
</dbReference>
<keyword evidence="2 3" id="KW-0732">Signal</keyword>
<dbReference type="PANTHER" id="PTHR30483">
    <property type="entry name" value="LEUCINE-SPECIFIC-BINDING PROTEIN"/>
    <property type="match status" value="1"/>
</dbReference>
<keyword evidence="6" id="KW-1185">Reference proteome</keyword>
<evidence type="ECO:0000313" key="6">
    <source>
        <dbReference type="Proteomes" id="UP000246145"/>
    </source>
</evidence>
<dbReference type="Proteomes" id="UP000246145">
    <property type="component" value="Unassembled WGS sequence"/>
</dbReference>
<accession>A0A2U1CNW3</accession>
<proteinExistence type="inferred from homology"/>
<dbReference type="AlphaFoldDB" id="A0A2U1CNW3"/>
<dbReference type="RefSeq" id="WP_116518539.1">
    <property type="nucleotide sequence ID" value="NZ_JACCEX010000002.1"/>
</dbReference>
<dbReference type="OrthoDB" id="8766630at2"/>
<gene>
    <name evidence="5" type="ORF">C7440_2200</name>
</gene>
<evidence type="ECO:0000256" key="2">
    <source>
        <dbReference type="ARBA" id="ARBA00022729"/>
    </source>
</evidence>
<dbReference type="EMBL" id="QEKO01000002">
    <property type="protein sequence ID" value="PVY62705.1"/>
    <property type="molecule type" value="Genomic_DNA"/>
</dbReference>